<dbReference type="EMBL" id="MBFS01000175">
    <property type="protein sequence ID" value="PVV03968.1"/>
    <property type="molecule type" value="Genomic_DNA"/>
</dbReference>
<dbReference type="SUPFAM" id="SSF48576">
    <property type="entry name" value="Terpenoid synthases"/>
    <property type="match status" value="1"/>
</dbReference>
<dbReference type="Gene3D" id="1.10.600.10">
    <property type="entry name" value="Farnesyl Diphosphate Synthase"/>
    <property type="match status" value="1"/>
</dbReference>
<dbReference type="GO" id="GO:0046872">
    <property type="term" value="F:metal ion binding"/>
    <property type="evidence" value="ECO:0007669"/>
    <property type="project" value="UniProtKB-KW"/>
</dbReference>
<evidence type="ECO:0000256" key="5">
    <source>
        <dbReference type="RuleBase" id="RU004466"/>
    </source>
</evidence>
<dbReference type="OrthoDB" id="10257492at2759"/>
<keyword evidence="3" id="KW-0479">Metal-binding</keyword>
<evidence type="ECO:0000256" key="2">
    <source>
        <dbReference type="ARBA" id="ARBA00022679"/>
    </source>
</evidence>
<evidence type="ECO:0000313" key="7">
    <source>
        <dbReference type="EMBL" id="PVV03968.1"/>
    </source>
</evidence>
<keyword evidence="2 5" id="KW-0808">Transferase</keyword>
<protein>
    <recommendedName>
        <fullName evidence="9">Farnesyl pyrophosphate synthase</fullName>
    </recommendedName>
</protein>
<dbReference type="GO" id="GO:0004161">
    <property type="term" value="F:dimethylallyltranstransferase activity"/>
    <property type="evidence" value="ECO:0007669"/>
    <property type="project" value="TreeGrafter"/>
</dbReference>
<dbReference type="InterPro" id="IPR039702">
    <property type="entry name" value="FPS1-like"/>
</dbReference>
<dbReference type="InterPro" id="IPR008949">
    <property type="entry name" value="Isoprenoid_synthase_dom_sf"/>
</dbReference>
<dbReference type="STRING" id="133381.A0A2T9ZHB4"/>
<dbReference type="PANTHER" id="PTHR11525">
    <property type="entry name" value="FARNESYL-PYROPHOSPHATE SYNTHETASE"/>
    <property type="match status" value="1"/>
</dbReference>
<dbReference type="PROSITE" id="PS00444">
    <property type="entry name" value="POLYPRENYL_SYNTHASE_2"/>
    <property type="match status" value="1"/>
</dbReference>
<dbReference type="GO" id="GO:0045337">
    <property type="term" value="P:farnesyl diphosphate biosynthetic process"/>
    <property type="evidence" value="ECO:0007669"/>
    <property type="project" value="TreeGrafter"/>
</dbReference>
<name>A0A2T9ZHB4_9FUNG</name>
<gene>
    <name evidence="7" type="ORF">BB560_001543</name>
</gene>
<evidence type="ECO:0000256" key="4">
    <source>
        <dbReference type="ARBA" id="ARBA00022842"/>
    </source>
</evidence>
<evidence type="ECO:0000256" key="6">
    <source>
        <dbReference type="SAM" id="MobiDB-lite"/>
    </source>
</evidence>
<dbReference type="SFLD" id="SFLDS00005">
    <property type="entry name" value="Isoprenoid_Synthase_Type_I"/>
    <property type="match status" value="1"/>
</dbReference>
<dbReference type="InterPro" id="IPR000092">
    <property type="entry name" value="Polyprenyl_synt"/>
</dbReference>
<dbReference type="Proteomes" id="UP000245609">
    <property type="component" value="Unassembled WGS sequence"/>
</dbReference>
<feature type="region of interest" description="Disordered" evidence="6">
    <location>
        <begin position="1"/>
        <end position="33"/>
    </location>
</feature>
<evidence type="ECO:0008006" key="9">
    <source>
        <dbReference type="Google" id="ProtNLM"/>
    </source>
</evidence>
<organism evidence="7 8">
    <name type="scientific">Smittium megazygosporum</name>
    <dbReference type="NCBI Taxonomy" id="133381"/>
    <lineage>
        <taxon>Eukaryota</taxon>
        <taxon>Fungi</taxon>
        <taxon>Fungi incertae sedis</taxon>
        <taxon>Zoopagomycota</taxon>
        <taxon>Kickxellomycotina</taxon>
        <taxon>Harpellomycetes</taxon>
        <taxon>Harpellales</taxon>
        <taxon>Legeriomycetaceae</taxon>
        <taxon>Smittium</taxon>
    </lineage>
</organism>
<sequence>MGSGGNKVDEYPQTTNTSANQQNGFEEDIEDEEEDKYEVLVGRTGCKTENEDLLICHADTGDWRKSQKSSTLLSFTKHSLKMASESSYTVFVDYYPKIEDDFRSELTKYEATPEMIERILQGFFLVADDIMDDSPLRRGKPSWFKSDGIGMIAINDSFIIESLIYSLIKKHFRSTDYYIELVEFFHKVTFQTELGQMVDLTTAPETVDLDKFSIEKHTYIVKYKTSFYSFFMPVALSFFVCGMKDKSATFDIAESILVPMGIYFQVQDDYLDLFGDVALTGKVGTDIEDNKCSWLVIKALEICSPEQKLILSENYGCKSPSNVEKVKQIYNELNIESVFKQYSAKTEQNLRKKIDEVDSAVVNSKVFTEFLDKISNRKK</sequence>
<keyword evidence="4" id="KW-0460">Magnesium</keyword>
<comment type="caution">
    <text evidence="7">The sequence shown here is derived from an EMBL/GenBank/DDBJ whole genome shotgun (WGS) entry which is preliminary data.</text>
</comment>
<feature type="compositionally biased region" description="Polar residues" evidence="6">
    <location>
        <begin position="12"/>
        <end position="24"/>
    </location>
</feature>
<evidence type="ECO:0000313" key="8">
    <source>
        <dbReference type="Proteomes" id="UP000245609"/>
    </source>
</evidence>
<evidence type="ECO:0000256" key="1">
    <source>
        <dbReference type="ARBA" id="ARBA00001946"/>
    </source>
</evidence>
<keyword evidence="8" id="KW-1185">Reference proteome</keyword>
<dbReference type="AlphaFoldDB" id="A0A2T9ZHB4"/>
<dbReference type="CDD" id="cd00685">
    <property type="entry name" value="Trans_IPPS_HT"/>
    <property type="match status" value="1"/>
</dbReference>
<comment type="similarity">
    <text evidence="5">Belongs to the FPP/GGPP synthase family.</text>
</comment>
<evidence type="ECO:0000256" key="3">
    <source>
        <dbReference type="ARBA" id="ARBA00022723"/>
    </source>
</evidence>
<dbReference type="GO" id="GO:0005737">
    <property type="term" value="C:cytoplasm"/>
    <property type="evidence" value="ECO:0007669"/>
    <property type="project" value="TreeGrafter"/>
</dbReference>
<dbReference type="InterPro" id="IPR033749">
    <property type="entry name" value="Polyprenyl_synt_CS"/>
</dbReference>
<dbReference type="GO" id="GO:0004337">
    <property type="term" value="F:(2E,6E)-farnesyl diphosphate synthase activity"/>
    <property type="evidence" value="ECO:0007669"/>
    <property type="project" value="TreeGrafter"/>
</dbReference>
<dbReference type="Pfam" id="PF00348">
    <property type="entry name" value="polyprenyl_synt"/>
    <property type="match status" value="1"/>
</dbReference>
<reference evidence="7 8" key="1">
    <citation type="journal article" date="2018" name="MBio">
        <title>Comparative Genomics Reveals the Core Gene Toolbox for the Fungus-Insect Symbiosis.</title>
        <authorList>
            <person name="Wang Y."/>
            <person name="Stata M."/>
            <person name="Wang W."/>
            <person name="Stajich J.E."/>
            <person name="White M.M."/>
            <person name="Moncalvo J.M."/>
        </authorList>
    </citation>
    <scope>NUCLEOTIDE SEQUENCE [LARGE SCALE GENOMIC DNA]</scope>
    <source>
        <strain evidence="7 8">SC-DP-2</strain>
    </source>
</reference>
<proteinExistence type="inferred from homology"/>
<comment type="cofactor">
    <cofactor evidence="1">
        <name>Mg(2+)</name>
        <dbReference type="ChEBI" id="CHEBI:18420"/>
    </cofactor>
</comment>
<accession>A0A2T9ZHB4</accession>
<dbReference type="PANTHER" id="PTHR11525:SF0">
    <property type="entry name" value="FARNESYL PYROPHOSPHATE SYNTHASE"/>
    <property type="match status" value="1"/>
</dbReference>
<dbReference type="PROSITE" id="PS00723">
    <property type="entry name" value="POLYPRENYL_SYNTHASE_1"/>
    <property type="match status" value="1"/>
</dbReference>